<accession>A0A7W9B9U5</accession>
<comment type="caution">
    <text evidence="2">The sequence shown here is derived from an EMBL/GenBank/DDBJ whole genome shotgun (WGS) entry which is preliminary data.</text>
</comment>
<dbReference type="AlphaFoldDB" id="A0A7W9B9U5"/>
<dbReference type="RefSeq" id="WP_184053162.1">
    <property type="nucleotide sequence ID" value="NZ_JACIJK010000001.1"/>
</dbReference>
<feature type="transmembrane region" description="Helical" evidence="1">
    <location>
        <begin position="58"/>
        <end position="81"/>
    </location>
</feature>
<keyword evidence="1" id="KW-0812">Transmembrane</keyword>
<reference evidence="2 3" key="1">
    <citation type="submission" date="2020-08" db="EMBL/GenBank/DDBJ databases">
        <title>Genomic Encyclopedia of Type Strains, Phase IV (KMG-IV): sequencing the most valuable type-strain genomes for metagenomic binning, comparative biology and taxonomic classification.</title>
        <authorList>
            <person name="Goeker M."/>
        </authorList>
    </citation>
    <scope>NUCLEOTIDE SEQUENCE [LARGE SCALE GENOMIC DNA]</scope>
    <source>
        <strain evidence="2 3">DSM 100044</strain>
    </source>
</reference>
<sequence length="99" mass="10287">MIALLACLAAVAGYYSWQRGRYARATHAEAHGRALADAAAMATVIASVWIANRIGVRYGLIAAEGSAGATVGVVLGFLLAAPVQQAVLALTVPGWRRPR</sequence>
<evidence type="ECO:0000313" key="2">
    <source>
        <dbReference type="EMBL" id="MBB5713253.1"/>
    </source>
</evidence>
<gene>
    <name evidence="2" type="ORF">FHS94_000072</name>
</gene>
<keyword evidence="3" id="KW-1185">Reference proteome</keyword>
<evidence type="ECO:0000313" key="3">
    <source>
        <dbReference type="Proteomes" id="UP000546200"/>
    </source>
</evidence>
<organism evidence="2 3">
    <name type="scientific">Sphingomonas aerophila</name>
    <dbReference type="NCBI Taxonomy" id="1344948"/>
    <lineage>
        <taxon>Bacteria</taxon>
        <taxon>Pseudomonadati</taxon>
        <taxon>Pseudomonadota</taxon>
        <taxon>Alphaproteobacteria</taxon>
        <taxon>Sphingomonadales</taxon>
        <taxon>Sphingomonadaceae</taxon>
        <taxon>Sphingomonas</taxon>
    </lineage>
</organism>
<proteinExistence type="predicted"/>
<protein>
    <submittedName>
        <fullName evidence="2">Uncharacterized protein</fullName>
    </submittedName>
</protein>
<dbReference type="Proteomes" id="UP000546200">
    <property type="component" value="Unassembled WGS sequence"/>
</dbReference>
<evidence type="ECO:0000256" key="1">
    <source>
        <dbReference type="SAM" id="Phobius"/>
    </source>
</evidence>
<keyword evidence="1" id="KW-0472">Membrane</keyword>
<dbReference type="EMBL" id="JACIJK010000001">
    <property type="protein sequence ID" value="MBB5713253.1"/>
    <property type="molecule type" value="Genomic_DNA"/>
</dbReference>
<keyword evidence="1" id="KW-1133">Transmembrane helix</keyword>
<name>A0A7W9B9U5_9SPHN</name>
<feature type="transmembrane region" description="Helical" evidence="1">
    <location>
        <begin position="34"/>
        <end position="51"/>
    </location>
</feature>